<evidence type="ECO:0000313" key="2">
    <source>
        <dbReference type="Proteomes" id="UP000714618"/>
    </source>
</evidence>
<organism evidence="1 2">
    <name type="scientific">Aureobasidium mustum</name>
    <dbReference type="NCBI Taxonomy" id="2773714"/>
    <lineage>
        <taxon>Eukaryota</taxon>
        <taxon>Fungi</taxon>
        <taxon>Dikarya</taxon>
        <taxon>Ascomycota</taxon>
        <taxon>Pezizomycotina</taxon>
        <taxon>Dothideomycetes</taxon>
        <taxon>Dothideomycetidae</taxon>
        <taxon>Dothideales</taxon>
        <taxon>Saccotheciaceae</taxon>
        <taxon>Aureobasidium</taxon>
    </lineage>
</organism>
<reference evidence="1" key="1">
    <citation type="submission" date="2020-06" db="EMBL/GenBank/DDBJ databases">
        <authorList>
            <person name="Onetto C."/>
        </authorList>
    </citation>
    <scope>NUCLEOTIDE SEQUENCE</scope>
</reference>
<feature type="non-terminal residue" evidence="1">
    <location>
        <position position="172"/>
    </location>
</feature>
<protein>
    <submittedName>
        <fullName evidence="1">Uncharacterized protein</fullName>
    </submittedName>
</protein>
<dbReference type="Proteomes" id="UP000714618">
    <property type="component" value="Unassembled WGS sequence"/>
</dbReference>
<gene>
    <name evidence="1" type="ORF">AWRI4233_LOCUS5355</name>
</gene>
<comment type="caution">
    <text evidence="1">The sequence shown here is derived from an EMBL/GenBank/DDBJ whole genome shotgun (WGS) entry which is preliminary data.</text>
</comment>
<proteinExistence type="predicted"/>
<sequence length="172" mass="18057">FVLAQTVIPFAVDGRLDVVTVTDSSYNSGGTASVNGFTITVPQNLLVRFPAAFKPWRELSGFIGSEVSVINGVPTAGLIDISEYLLEASSGIIESIDNTAGTIKILNGPTIRINDPNGVYGAAYTTTPAFTADDQNPSITAFSGFPMCIPRSATSVDPLCPSTNRLAGQRNL</sequence>
<dbReference type="EMBL" id="CAIJEO010000007">
    <property type="protein sequence ID" value="CAD0095887.1"/>
    <property type="molecule type" value="Genomic_DNA"/>
</dbReference>
<accession>A0A9N8PJ50</accession>
<name>A0A9N8PJ50_9PEZI</name>
<keyword evidence="2" id="KW-1185">Reference proteome</keyword>
<evidence type="ECO:0000313" key="1">
    <source>
        <dbReference type="EMBL" id="CAD0095887.1"/>
    </source>
</evidence>
<dbReference type="AlphaFoldDB" id="A0A9N8PJ50"/>
<feature type="non-terminal residue" evidence="1">
    <location>
        <position position="1"/>
    </location>
</feature>
<dbReference type="OrthoDB" id="2129641at2759"/>